<organism evidence="1 2">
    <name type="scientific">Nocardiopsis mwathae</name>
    <dbReference type="NCBI Taxonomy" id="1472723"/>
    <lineage>
        <taxon>Bacteria</taxon>
        <taxon>Bacillati</taxon>
        <taxon>Actinomycetota</taxon>
        <taxon>Actinomycetes</taxon>
        <taxon>Streptosporangiales</taxon>
        <taxon>Nocardiopsidaceae</taxon>
        <taxon>Nocardiopsis</taxon>
    </lineage>
</organism>
<name>A0A7W9YGC9_9ACTN</name>
<dbReference type="Proteomes" id="UP000546642">
    <property type="component" value="Unassembled WGS sequence"/>
</dbReference>
<evidence type="ECO:0000313" key="2">
    <source>
        <dbReference type="Proteomes" id="UP000546642"/>
    </source>
</evidence>
<protein>
    <submittedName>
        <fullName evidence="1">Uncharacterized protein</fullName>
    </submittedName>
</protein>
<comment type="caution">
    <text evidence="1">The sequence shown here is derived from an EMBL/GenBank/DDBJ whole genome shotgun (WGS) entry which is preliminary data.</text>
</comment>
<dbReference type="AlphaFoldDB" id="A0A7W9YGC9"/>
<sequence>MAGALIGVIATWVADTPDTPAQQTALAFGRLFRS</sequence>
<dbReference type="EMBL" id="JACHDS010000001">
    <property type="protein sequence ID" value="MBB6171655.1"/>
    <property type="molecule type" value="Genomic_DNA"/>
</dbReference>
<proteinExistence type="predicted"/>
<accession>A0A7W9YGC9</accession>
<reference evidence="1 2" key="1">
    <citation type="submission" date="2020-08" db="EMBL/GenBank/DDBJ databases">
        <title>Sequencing the genomes of 1000 actinobacteria strains.</title>
        <authorList>
            <person name="Klenk H.-P."/>
        </authorList>
    </citation>
    <scope>NUCLEOTIDE SEQUENCE [LARGE SCALE GENOMIC DNA]</scope>
    <source>
        <strain evidence="1 2">DSM 46659</strain>
    </source>
</reference>
<keyword evidence="2" id="KW-1185">Reference proteome</keyword>
<gene>
    <name evidence="1" type="ORF">HNR23_001715</name>
</gene>
<evidence type="ECO:0000313" key="1">
    <source>
        <dbReference type="EMBL" id="MBB6171655.1"/>
    </source>
</evidence>